<dbReference type="PANTHER" id="PTHR20855">
    <property type="entry name" value="ADIPOR/PROGESTIN RECEPTOR-RELATED"/>
    <property type="match status" value="1"/>
</dbReference>
<evidence type="ECO:0000256" key="5">
    <source>
        <dbReference type="ARBA" id="ARBA00022989"/>
    </source>
</evidence>
<dbReference type="Pfam" id="PF03006">
    <property type="entry name" value="HlyIII"/>
    <property type="match status" value="1"/>
</dbReference>
<protein>
    <submittedName>
        <fullName evidence="8">Hemolysin III family protein</fullName>
    </submittedName>
</protein>
<accession>A0ABV3TUA6</accession>
<feature type="transmembrane region" description="Helical" evidence="7">
    <location>
        <begin position="99"/>
        <end position="117"/>
    </location>
</feature>
<feature type="transmembrane region" description="Helical" evidence="7">
    <location>
        <begin position="123"/>
        <end position="142"/>
    </location>
</feature>
<evidence type="ECO:0000256" key="2">
    <source>
        <dbReference type="ARBA" id="ARBA00008488"/>
    </source>
</evidence>
<dbReference type="RefSeq" id="WP_368375270.1">
    <property type="nucleotide sequence ID" value="NZ_JBFRYB010000001.1"/>
</dbReference>
<feature type="transmembrane region" description="Helical" evidence="7">
    <location>
        <begin position="149"/>
        <end position="166"/>
    </location>
</feature>
<dbReference type="InterPro" id="IPR004254">
    <property type="entry name" value="AdipoR/HlyIII-related"/>
</dbReference>
<gene>
    <name evidence="8" type="ORF">AB4875_06655</name>
</gene>
<dbReference type="NCBIfam" id="TIGR01065">
    <property type="entry name" value="hlyIII"/>
    <property type="match status" value="1"/>
</dbReference>
<dbReference type="EMBL" id="JBFRYB010000001">
    <property type="protein sequence ID" value="MEX1665162.1"/>
    <property type="molecule type" value="Genomic_DNA"/>
</dbReference>
<keyword evidence="3" id="KW-1003">Cell membrane</keyword>
<keyword evidence="5 7" id="KW-1133">Transmembrane helix</keyword>
<name>A0ABV3TUA6_9GAMM</name>
<evidence type="ECO:0000256" key="4">
    <source>
        <dbReference type="ARBA" id="ARBA00022692"/>
    </source>
</evidence>
<evidence type="ECO:0000256" key="7">
    <source>
        <dbReference type="SAM" id="Phobius"/>
    </source>
</evidence>
<proteinExistence type="inferred from homology"/>
<evidence type="ECO:0000256" key="6">
    <source>
        <dbReference type="ARBA" id="ARBA00023136"/>
    </source>
</evidence>
<keyword evidence="6 7" id="KW-0472">Membrane</keyword>
<feature type="transmembrane region" description="Helical" evidence="7">
    <location>
        <begin position="33"/>
        <end position="53"/>
    </location>
</feature>
<evidence type="ECO:0000256" key="1">
    <source>
        <dbReference type="ARBA" id="ARBA00004651"/>
    </source>
</evidence>
<sequence>MSAIFCSDVSCEPVINDSGGNSILYKGERFNSVSHLAGALAAVLGSAALIWPAVQDAEVWKILGFSIYSVSLLSLYTFSTLYHSSQGASKALYRQLDHLAIYLLIAGTYTPFLVVTLREAGGWWMFAVIWSLAAVGMILEVIPKAGRRAWSIAVYLLMGWLAVFLIKPLSAALPEGGFSLLLAGGIAYTVGIVFYVFDKKITHFHGIWHLFVLAGSVCHFFTIYYYVA</sequence>
<organism evidence="8 9">
    <name type="scientific">Zhongshania arctica</name>
    <dbReference type="NCBI Taxonomy" id="3238302"/>
    <lineage>
        <taxon>Bacteria</taxon>
        <taxon>Pseudomonadati</taxon>
        <taxon>Pseudomonadota</taxon>
        <taxon>Gammaproteobacteria</taxon>
        <taxon>Cellvibrionales</taxon>
        <taxon>Spongiibacteraceae</taxon>
        <taxon>Zhongshania</taxon>
    </lineage>
</organism>
<keyword evidence="4 7" id="KW-0812">Transmembrane</keyword>
<dbReference type="InterPro" id="IPR005744">
    <property type="entry name" value="Hy-lIII"/>
</dbReference>
<evidence type="ECO:0000256" key="3">
    <source>
        <dbReference type="ARBA" id="ARBA00022475"/>
    </source>
</evidence>
<comment type="caution">
    <text evidence="8">The sequence shown here is derived from an EMBL/GenBank/DDBJ whole genome shotgun (WGS) entry which is preliminary data.</text>
</comment>
<dbReference type="Proteomes" id="UP001557484">
    <property type="component" value="Unassembled WGS sequence"/>
</dbReference>
<reference evidence="8 9" key="1">
    <citation type="journal article" date="2011" name="Int. J. Syst. Evol. Microbiol.">
        <title>Zhongshania antarctica gen. nov., sp. nov. and Zhongshania guokunii sp. nov., gammaproteobacteria respectively isolated from coastal attached (fast) ice and surface seawater of the Antarctic.</title>
        <authorList>
            <person name="Li H.J."/>
            <person name="Zhang X.Y."/>
            <person name="Chen C.X."/>
            <person name="Zhang Y.J."/>
            <person name="Gao Z.M."/>
            <person name="Yu Y."/>
            <person name="Chen X.L."/>
            <person name="Chen B."/>
            <person name="Zhang Y.Z."/>
        </authorList>
    </citation>
    <scope>NUCLEOTIDE SEQUENCE [LARGE SCALE GENOMIC DNA]</scope>
    <source>
        <strain evidence="8 9">R06B22</strain>
    </source>
</reference>
<dbReference type="PANTHER" id="PTHR20855:SF3">
    <property type="entry name" value="LD03007P"/>
    <property type="match status" value="1"/>
</dbReference>
<evidence type="ECO:0000313" key="9">
    <source>
        <dbReference type="Proteomes" id="UP001557484"/>
    </source>
</evidence>
<evidence type="ECO:0000313" key="8">
    <source>
        <dbReference type="EMBL" id="MEX1665162.1"/>
    </source>
</evidence>
<feature type="transmembrane region" description="Helical" evidence="7">
    <location>
        <begin position="178"/>
        <end position="197"/>
    </location>
</feature>
<comment type="subcellular location">
    <subcellularLocation>
        <location evidence="1">Cell membrane</location>
        <topology evidence="1">Multi-pass membrane protein</topology>
    </subcellularLocation>
</comment>
<feature type="transmembrane region" description="Helical" evidence="7">
    <location>
        <begin position="59"/>
        <end position="78"/>
    </location>
</feature>
<keyword evidence="9" id="KW-1185">Reference proteome</keyword>
<feature type="transmembrane region" description="Helical" evidence="7">
    <location>
        <begin position="209"/>
        <end position="227"/>
    </location>
</feature>
<comment type="similarity">
    <text evidence="2">Belongs to the UPF0073 (Hly-III) family.</text>
</comment>